<gene>
    <name evidence="2" type="ORF">CVT24_000329</name>
</gene>
<keyword evidence="3" id="KW-1185">Reference proteome</keyword>
<dbReference type="AlphaFoldDB" id="A0A409VJ22"/>
<sequence length="180" mass="19905">MLSAITKRTVLRAPYKGAIAIAPLRYQSTSTMHENDPMAISQVLEHEKMRNLMGKQKSSSPHEHAPGWNETLASTSEANVKADRATGTPDELQSSTIEYMQAMRNENDTDHDTESTTAFYMRDEVTGPLSGAKGKTDKEVKGARTLVSEQPADYIAQELEEDARMTTSEEDVKADRGELV</sequence>
<reference evidence="2 3" key="1">
    <citation type="journal article" date="2018" name="Evol. Lett.">
        <title>Horizontal gene cluster transfer increased hallucinogenic mushroom diversity.</title>
        <authorList>
            <person name="Reynolds H.T."/>
            <person name="Vijayakumar V."/>
            <person name="Gluck-Thaler E."/>
            <person name="Korotkin H.B."/>
            <person name="Matheny P.B."/>
            <person name="Slot J.C."/>
        </authorList>
    </citation>
    <scope>NUCLEOTIDE SEQUENCE [LARGE SCALE GENOMIC DNA]</scope>
    <source>
        <strain evidence="2 3">2629</strain>
    </source>
</reference>
<dbReference type="Proteomes" id="UP000284842">
    <property type="component" value="Unassembled WGS sequence"/>
</dbReference>
<protein>
    <submittedName>
        <fullName evidence="2">Uncharacterized protein</fullName>
    </submittedName>
</protein>
<comment type="caution">
    <text evidence="2">The sequence shown here is derived from an EMBL/GenBank/DDBJ whole genome shotgun (WGS) entry which is preliminary data.</text>
</comment>
<feature type="region of interest" description="Disordered" evidence="1">
    <location>
        <begin position="159"/>
        <end position="180"/>
    </location>
</feature>
<name>A0A409VJ22_9AGAR</name>
<evidence type="ECO:0000256" key="1">
    <source>
        <dbReference type="SAM" id="MobiDB-lite"/>
    </source>
</evidence>
<dbReference type="OrthoDB" id="529205at2759"/>
<organism evidence="2 3">
    <name type="scientific">Panaeolus cyanescens</name>
    <dbReference type="NCBI Taxonomy" id="181874"/>
    <lineage>
        <taxon>Eukaryota</taxon>
        <taxon>Fungi</taxon>
        <taxon>Dikarya</taxon>
        <taxon>Basidiomycota</taxon>
        <taxon>Agaricomycotina</taxon>
        <taxon>Agaricomycetes</taxon>
        <taxon>Agaricomycetidae</taxon>
        <taxon>Agaricales</taxon>
        <taxon>Agaricineae</taxon>
        <taxon>Galeropsidaceae</taxon>
        <taxon>Panaeolus</taxon>
    </lineage>
</organism>
<accession>A0A409VJ22</accession>
<dbReference type="InParanoid" id="A0A409VJ22"/>
<evidence type="ECO:0000313" key="2">
    <source>
        <dbReference type="EMBL" id="PPQ66217.1"/>
    </source>
</evidence>
<evidence type="ECO:0000313" key="3">
    <source>
        <dbReference type="Proteomes" id="UP000284842"/>
    </source>
</evidence>
<dbReference type="EMBL" id="NHTK01006048">
    <property type="protein sequence ID" value="PPQ66217.1"/>
    <property type="molecule type" value="Genomic_DNA"/>
</dbReference>
<proteinExistence type="predicted"/>
<dbReference type="STRING" id="181874.A0A409VJ22"/>
<feature type="compositionally biased region" description="Basic and acidic residues" evidence="1">
    <location>
        <begin position="170"/>
        <end position="180"/>
    </location>
</feature>